<evidence type="ECO:0000313" key="3">
    <source>
        <dbReference type="Proteomes" id="UP000053257"/>
    </source>
</evidence>
<feature type="compositionally biased region" description="Low complexity" evidence="1">
    <location>
        <begin position="194"/>
        <end position="203"/>
    </location>
</feature>
<evidence type="ECO:0000256" key="1">
    <source>
        <dbReference type="SAM" id="MobiDB-lite"/>
    </source>
</evidence>
<feature type="region of interest" description="Disordered" evidence="1">
    <location>
        <begin position="89"/>
        <end position="108"/>
    </location>
</feature>
<gene>
    <name evidence="2" type="ORF">PHLGIDRAFT_384344</name>
</gene>
<protein>
    <submittedName>
        <fullName evidence="2">Uncharacterized protein</fullName>
    </submittedName>
</protein>
<reference evidence="2 3" key="1">
    <citation type="journal article" date="2014" name="PLoS Genet.">
        <title>Analysis of the Phlebiopsis gigantea genome, transcriptome and secretome provides insight into its pioneer colonization strategies of wood.</title>
        <authorList>
            <person name="Hori C."/>
            <person name="Ishida T."/>
            <person name="Igarashi K."/>
            <person name="Samejima M."/>
            <person name="Suzuki H."/>
            <person name="Master E."/>
            <person name="Ferreira P."/>
            <person name="Ruiz-Duenas F.J."/>
            <person name="Held B."/>
            <person name="Canessa P."/>
            <person name="Larrondo L.F."/>
            <person name="Schmoll M."/>
            <person name="Druzhinina I.S."/>
            <person name="Kubicek C.P."/>
            <person name="Gaskell J.A."/>
            <person name="Kersten P."/>
            <person name="St John F."/>
            <person name="Glasner J."/>
            <person name="Sabat G."/>
            <person name="Splinter BonDurant S."/>
            <person name="Syed K."/>
            <person name="Yadav J."/>
            <person name="Mgbeahuruike A.C."/>
            <person name="Kovalchuk A."/>
            <person name="Asiegbu F.O."/>
            <person name="Lackner G."/>
            <person name="Hoffmeister D."/>
            <person name="Rencoret J."/>
            <person name="Gutierrez A."/>
            <person name="Sun H."/>
            <person name="Lindquist E."/>
            <person name="Barry K."/>
            <person name="Riley R."/>
            <person name="Grigoriev I.V."/>
            <person name="Henrissat B."/>
            <person name="Kues U."/>
            <person name="Berka R.M."/>
            <person name="Martinez A.T."/>
            <person name="Covert S.F."/>
            <person name="Blanchette R.A."/>
            <person name="Cullen D."/>
        </authorList>
    </citation>
    <scope>NUCLEOTIDE SEQUENCE [LARGE SCALE GENOMIC DNA]</scope>
    <source>
        <strain evidence="2 3">11061_1 CR5-6</strain>
    </source>
</reference>
<proteinExistence type="predicted"/>
<keyword evidence="3" id="KW-1185">Reference proteome</keyword>
<sequence>MPEDTSRGSCARCAGDEARLDEERHARFEDRCALSRRERRTAAESGTRDVRVPAPAMRPTRQNKADRIRGWRGLLSPGPRACTSVIHRGRSASSRGGVGSSRSNMTRQTPTWMEVSSGGRSVDVEGCCCSLLASPMLHEGDNRAVCVRACLSARHGLAQVALRGLSSVRERARERRQRSAPRSRPSCATAHQQFPSSPSARASTRTRRRDTRSGPFRRHRAAALGLRCRVARLELRLLALTCIV</sequence>
<name>A0A0C3N9J2_PHLG1</name>
<dbReference type="EMBL" id="KN840885">
    <property type="protein sequence ID" value="KIP01164.1"/>
    <property type="molecule type" value="Genomic_DNA"/>
</dbReference>
<organism evidence="2 3">
    <name type="scientific">Phlebiopsis gigantea (strain 11061_1 CR5-6)</name>
    <name type="common">White-rot fungus</name>
    <name type="synonym">Peniophora gigantea</name>
    <dbReference type="NCBI Taxonomy" id="745531"/>
    <lineage>
        <taxon>Eukaryota</taxon>
        <taxon>Fungi</taxon>
        <taxon>Dikarya</taxon>
        <taxon>Basidiomycota</taxon>
        <taxon>Agaricomycotina</taxon>
        <taxon>Agaricomycetes</taxon>
        <taxon>Polyporales</taxon>
        <taxon>Phanerochaetaceae</taxon>
        <taxon>Phlebiopsis</taxon>
    </lineage>
</organism>
<feature type="compositionally biased region" description="Low complexity" evidence="1">
    <location>
        <begin position="91"/>
        <end position="103"/>
    </location>
</feature>
<feature type="compositionally biased region" description="Basic residues" evidence="1">
    <location>
        <begin position="204"/>
        <end position="216"/>
    </location>
</feature>
<accession>A0A0C3N9J2</accession>
<dbReference type="AlphaFoldDB" id="A0A0C3N9J2"/>
<dbReference type="Proteomes" id="UP000053257">
    <property type="component" value="Unassembled WGS sequence"/>
</dbReference>
<evidence type="ECO:0000313" key="2">
    <source>
        <dbReference type="EMBL" id="KIP01164.1"/>
    </source>
</evidence>
<dbReference type="HOGENOM" id="CLU_1138367_0_0_1"/>
<feature type="region of interest" description="Disordered" evidence="1">
    <location>
        <begin position="168"/>
        <end position="216"/>
    </location>
</feature>